<evidence type="ECO:0000313" key="3">
    <source>
        <dbReference type="Proteomes" id="UP000199691"/>
    </source>
</evidence>
<feature type="transmembrane region" description="Helical" evidence="1">
    <location>
        <begin position="12"/>
        <end position="31"/>
    </location>
</feature>
<feature type="transmembrane region" description="Helical" evidence="1">
    <location>
        <begin position="137"/>
        <end position="157"/>
    </location>
</feature>
<proteinExistence type="predicted"/>
<accession>A0A1H0WD69</accession>
<dbReference type="RefSeq" id="WP_090102995.1">
    <property type="nucleotide sequence ID" value="NZ_FNIX01000018.1"/>
</dbReference>
<reference evidence="3" key="1">
    <citation type="submission" date="2016-10" db="EMBL/GenBank/DDBJ databases">
        <authorList>
            <person name="Varghese N."/>
            <person name="Submissions S."/>
        </authorList>
    </citation>
    <scope>NUCLEOTIDE SEQUENCE [LARGE SCALE GENOMIC DNA]</scope>
    <source>
        <strain evidence="3">CGMCC 4.6609</strain>
    </source>
</reference>
<gene>
    <name evidence="2" type="ORF">SAMN05421507_118105</name>
</gene>
<keyword evidence="1" id="KW-0812">Transmembrane</keyword>
<feature type="transmembrane region" description="Helical" evidence="1">
    <location>
        <begin position="37"/>
        <end position="59"/>
    </location>
</feature>
<keyword evidence="1" id="KW-1133">Transmembrane helix</keyword>
<dbReference type="Proteomes" id="UP000199691">
    <property type="component" value="Unassembled WGS sequence"/>
</dbReference>
<keyword evidence="3" id="KW-1185">Reference proteome</keyword>
<feature type="transmembrane region" description="Helical" evidence="1">
    <location>
        <begin position="92"/>
        <end position="108"/>
    </location>
</feature>
<evidence type="ECO:0000256" key="1">
    <source>
        <dbReference type="SAM" id="Phobius"/>
    </source>
</evidence>
<evidence type="ECO:0008006" key="4">
    <source>
        <dbReference type="Google" id="ProtNLM"/>
    </source>
</evidence>
<feature type="transmembrane region" description="Helical" evidence="1">
    <location>
        <begin position="66"/>
        <end position="86"/>
    </location>
</feature>
<sequence length="357" mass="37400">MADLAVFATTRRVLLVVVFAVQLVLTLPPLVGHPHGPAAWIAYGLLTGVLGVVAGYVGAARAKVPPWLGAVVLTASVLATTGLPPAASFEPADWAFGLVGWYLLLVLVERPVVLVSALGAHVCFSVAWFAHAGNGDVGTAGVVILSGTSFQLGVLVITRVLLRDARLAAGAAAEHDAARTREALALQREQDLRAGFEGQLGALLPLLADLADEEVDVTDRATRLRCSVAAVQLRRLFAENDDVPDPLLHELTACVDVAERRGVVVSLAVSGTAIPVPTEVRRELVAPMARALAVASGRAKVSVLRTATEVRVAVVADAPQEVPEQEVPEAGGEPVQVTVETSVHSGLVRSEARWRTT</sequence>
<feature type="transmembrane region" description="Helical" evidence="1">
    <location>
        <begin position="113"/>
        <end position="131"/>
    </location>
</feature>
<dbReference type="OrthoDB" id="5125370at2"/>
<dbReference type="STRING" id="641025.SAMN05421507_118105"/>
<protein>
    <recommendedName>
        <fullName evidence="4">Signal transduction histidine kinase</fullName>
    </recommendedName>
</protein>
<dbReference type="EMBL" id="FNIX01000018">
    <property type="protein sequence ID" value="SDP88405.1"/>
    <property type="molecule type" value="Genomic_DNA"/>
</dbReference>
<organism evidence="2 3">
    <name type="scientific">Lentzea jiangxiensis</name>
    <dbReference type="NCBI Taxonomy" id="641025"/>
    <lineage>
        <taxon>Bacteria</taxon>
        <taxon>Bacillati</taxon>
        <taxon>Actinomycetota</taxon>
        <taxon>Actinomycetes</taxon>
        <taxon>Pseudonocardiales</taxon>
        <taxon>Pseudonocardiaceae</taxon>
        <taxon>Lentzea</taxon>
    </lineage>
</organism>
<name>A0A1H0WD69_9PSEU</name>
<keyword evidence="1" id="KW-0472">Membrane</keyword>
<evidence type="ECO:0000313" key="2">
    <source>
        <dbReference type="EMBL" id="SDP88405.1"/>
    </source>
</evidence>
<dbReference type="AlphaFoldDB" id="A0A1H0WD69"/>